<dbReference type="GO" id="GO:0008235">
    <property type="term" value="F:metalloexopeptidase activity"/>
    <property type="evidence" value="ECO:0007669"/>
    <property type="project" value="InterPro"/>
</dbReference>
<keyword evidence="1" id="KW-0812">Transmembrane</keyword>
<gene>
    <name evidence="3" type="ORF">SZN_37391</name>
</gene>
<evidence type="ECO:0000256" key="1">
    <source>
        <dbReference type="SAM" id="Phobius"/>
    </source>
</evidence>
<feature type="transmembrane region" description="Helical" evidence="1">
    <location>
        <begin position="329"/>
        <end position="353"/>
    </location>
</feature>
<feature type="transmembrane region" description="Helical" evidence="1">
    <location>
        <begin position="365"/>
        <end position="391"/>
    </location>
</feature>
<dbReference type="AlphaFoldDB" id="G2GPL6"/>
<feature type="transmembrane region" description="Helical" evidence="1">
    <location>
        <begin position="411"/>
        <end position="429"/>
    </location>
</feature>
<dbReference type="EMBL" id="AGBF01000397">
    <property type="protein sequence ID" value="EGX54549.1"/>
    <property type="molecule type" value="Genomic_DNA"/>
</dbReference>
<dbReference type="PATRIC" id="fig|700597.3.peg.7228"/>
<dbReference type="Proteomes" id="UP000004217">
    <property type="component" value="Unassembled WGS sequence"/>
</dbReference>
<dbReference type="Pfam" id="PF04389">
    <property type="entry name" value="Peptidase_M28"/>
    <property type="match status" value="1"/>
</dbReference>
<feature type="transmembrane region" description="Helical" evidence="1">
    <location>
        <begin position="436"/>
        <end position="457"/>
    </location>
</feature>
<comment type="caution">
    <text evidence="3">The sequence shown here is derived from an EMBL/GenBank/DDBJ whole genome shotgun (WGS) entry which is preliminary data.</text>
</comment>
<keyword evidence="4" id="KW-1185">Reference proteome</keyword>
<reference evidence="3 4" key="1">
    <citation type="submission" date="2011-08" db="EMBL/GenBank/DDBJ databases">
        <authorList>
            <person name="Lin Y."/>
            <person name="Hao X."/>
            <person name="Johnstone L."/>
            <person name="Miller S.J."/>
            <person name="Wei G."/>
            <person name="Rensing C."/>
        </authorList>
    </citation>
    <scope>NUCLEOTIDE SEQUENCE [LARGE SCALE GENOMIC DNA]</scope>
    <source>
        <strain evidence="3 4">K42</strain>
    </source>
</reference>
<dbReference type="GO" id="GO:0006508">
    <property type="term" value="P:proteolysis"/>
    <property type="evidence" value="ECO:0007669"/>
    <property type="project" value="InterPro"/>
</dbReference>
<dbReference type="PANTHER" id="PTHR12147:SF26">
    <property type="entry name" value="PEPTIDASE M28 DOMAIN-CONTAINING PROTEIN"/>
    <property type="match status" value="1"/>
</dbReference>
<feature type="transmembrane region" description="Helical" evidence="1">
    <location>
        <begin position="544"/>
        <end position="563"/>
    </location>
</feature>
<keyword evidence="1" id="KW-1133">Transmembrane helix</keyword>
<name>G2GPL6_9ACTN</name>
<feature type="non-terminal residue" evidence="3">
    <location>
        <position position="1"/>
    </location>
</feature>
<dbReference type="Gene3D" id="3.40.630.10">
    <property type="entry name" value="Zn peptidases"/>
    <property type="match status" value="1"/>
</dbReference>
<sequence>AGAGRRWVFPAAVAVFAALCLSLVAWNGRMPSAQGPDAPPDAFSAARATAHVRQLAGAPRPGGSAAHTRAREYAVRTLAGLGVPARTSTGAAAAYRPDLSPTGADARYADLRLENVVARIPGSANTRPVALVAHYDSTEAGPAANDAGVPVSVLLETARALREGPAPRNDVYVVLTDAEESGLLGAQALVDGAGVLPPDTVVLNFEARGSRGPSLMFEAGADSGWLVRTLARQVPGARADSLLDAAYAYMPNLTDFTVFQEAGHQGVNLAYLDGYTRYHGAGDTPARVDPATVQDQGDQALGLARVLGAADLARTPPGDSAYFRAGGWFVAYPLGAALPLASVTAALALALLLRLLARGTLTAGGVLRGACVALGQLVLAAGAAFALAPLIASRHPEFAHYFDIGGNGPALAGFVLFALAVAGASAVVARRWAGAGAQVAGATLLWTLLSVVSAVLLPGGSHVFVWPTAGFLAAAAVLTSRVGATAGGRVLAAALGTVPAALLLPPLLPLLTTALGLGLVAVPVALTALLAALLPGVLPVLPRLLPVTAAAAAAAVLAGAALLPPERKESVRADLLYLWDADRRTARWISRAPSDGWSDRFVPAGAERESLADLWPGWRVPVRRGPAEPFPLPAPRVTTTVGAPAADGVRRVRLSAASGRGARELAVVVSGAAVRSWSVSGVAGTFSDDPPGDAPWELWIRQVPATGARLELELGAGRATVRVVDRLPGLPGPAAGAPQGTRPPALGVASLGEATMSLTTRVLG</sequence>
<proteinExistence type="predicted"/>
<dbReference type="PANTHER" id="PTHR12147">
    <property type="entry name" value="METALLOPEPTIDASE M28 FAMILY MEMBER"/>
    <property type="match status" value="1"/>
</dbReference>
<keyword evidence="1" id="KW-0472">Membrane</keyword>
<accession>G2GPL6</accession>
<evidence type="ECO:0000313" key="3">
    <source>
        <dbReference type="EMBL" id="EGX54549.1"/>
    </source>
</evidence>
<feature type="transmembrane region" description="Helical" evidence="1">
    <location>
        <begin position="463"/>
        <end position="483"/>
    </location>
</feature>
<feature type="domain" description="Peptidase M28" evidence="2">
    <location>
        <begin position="115"/>
        <end position="301"/>
    </location>
</feature>
<dbReference type="RefSeq" id="WP_007506045.1">
    <property type="nucleotide sequence ID" value="NZ_AGBF01000397.1"/>
</dbReference>
<dbReference type="SUPFAM" id="SSF53187">
    <property type="entry name" value="Zn-dependent exopeptidases"/>
    <property type="match status" value="1"/>
</dbReference>
<protein>
    <submittedName>
        <fullName evidence="3">Peptidase M28</fullName>
    </submittedName>
</protein>
<feature type="transmembrane region" description="Helical" evidence="1">
    <location>
        <begin position="7"/>
        <end position="26"/>
    </location>
</feature>
<dbReference type="InterPro" id="IPR007484">
    <property type="entry name" value="Peptidase_M28"/>
</dbReference>
<dbReference type="InterPro" id="IPR045175">
    <property type="entry name" value="M28_fam"/>
</dbReference>
<feature type="transmembrane region" description="Helical" evidence="1">
    <location>
        <begin position="514"/>
        <end position="537"/>
    </location>
</feature>
<evidence type="ECO:0000259" key="2">
    <source>
        <dbReference type="Pfam" id="PF04389"/>
    </source>
</evidence>
<feature type="transmembrane region" description="Helical" evidence="1">
    <location>
        <begin position="490"/>
        <end position="508"/>
    </location>
</feature>
<evidence type="ECO:0000313" key="4">
    <source>
        <dbReference type="Proteomes" id="UP000004217"/>
    </source>
</evidence>
<dbReference type="OrthoDB" id="9778250at2"/>
<organism evidence="3 4">
    <name type="scientific">Streptomyces zinciresistens K42</name>
    <dbReference type="NCBI Taxonomy" id="700597"/>
    <lineage>
        <taxon>Bacteria</taxon>
        <taxon>Bacillati</taxon>
        <taxon>Actinomycetota</taxon>
        <taxon>Actinomycetes</taxon>
        <taxon>Kitasatosporales</taxon>
        <taxon>Streptomycetaceae</taxon>
        <taxon>Streptomyces</taxon>
    </lineage>
</organism>